<evidence type="ECO:0000313" key="12">
    <source>
        <dbReference type="EMBL" id="QIV95866.1"/>
    </source>
</evidence>
<dbReference type="PROSITE" id="PS51819">
    <property type="entry name" value="VOC"/>
    <property type="match status" value="1"/>
</dbReference>
<keyword evidence="12" id="KW-0456">Lyase</keyword>
<evidence type="ECO:0000256" key="8">
    <source>
        <dbReference type="ARBA" id="ARBA00048273"/>
    </source>
</evidence>
<dbReference type="SUPFAM" id="SSF54593">
    <property type="entry name" value="Glyoxalase/Bleomycin resistance protein/Dihydroxybiphenyl dioxygenase"/>
    <property type="match status" value="1"/>
</dbReference>
<dbReference type="Proteomes" id="UP000502004">
    <property type="component" value="Chromosome"/>
</dbReference>
<dbReference type="NCBIfam" id="TIGR00068">
    <property type="entry name" value="glyox_I"/>
    <property type="match status" value="1"/>
</dbReference>
<name>A0AAE7CQI3_9GAMM</name>
<feature type="active site" description="Proton donor/acceptor" evidence="9">
    <location>
        <position position="122"/>
    </location>
</feature>
<sequence length="129" mass="14720">MRFAHVMIRVKDLDKSINFYTNILAMQVIKKTDNPDYKYTLAFLGYGDINDHTVLELTYNWGEHEYDHGNAFGHLCMEVDDVYKACQDVISKGGIVTRQAGPVKGGTSIIAFIKDPDGYQIELIEKKER</sequence>
<dbReference type="GO" id="GO:0046872">
    <property type="term" value="F:metal ion binding"/>
    <property type="evidence" value="ECO:0007669"/>
    <property type="project" value="UniProtKB-KW"/>
</dbReference>
<keyword evidence="13" id="KW-1185">Reference proteome</keyword>
<dbReference type="Gene3D" id="3.10.180.10">
    <property type="entry name" value="2,3-Dihydroxybiphenyl 1,2-Dioxygenase, domain 1"/>
    <property type="match status" value="1"/>
</dbReference>
<dbReference type="InterPro" id="IPR004361">
    <property type="entry name" value="Glyoxalase_1"/>
</dbReference>
<evidence type="ECO:0000256" key="3">
    <source>
        <dbReference type="ARBA" id="ARBA00030291"/>
    </source>
</evidence>
<dbReference type="InterPro" id="IPR004360">
    <property type="entry name" value="Glyas_Fos-R_dOase_dom"/>
</dbReference>
<dbReference type="PANTHER" id="PTHR46036:SF5">
    <property type="entry name" value="LACTOYLGLUTATHIONE LYASE"/>
    <property type="match status" value="1"/>
</dbReference>
<gene>
    <name evidence="12" type="primary">gloA</name>
    <name evidence="12" type="ORF">E4K63_03070</name>
</gene>
<feature type="binding site" evidence="10">
    <location>
        <position position="122"/>
    </location>
    <ligand>
        <name>Zn(2+)</name>
        <dbReference type="ChEBI" id="CHEBI:29105"/>
        <note>ligand shared between dimeric partners</note>
    </ligand>
</feature>
<dbReference type="RefSeq" id="WP_133941223.1">
    <property type="nucleotide sequence ID" value="NZ_CP038241.1"/>
</dbReference>
<dbReference type="PANTHER" id="PTHR46036">
    <property type="entry name" value="LACTOYLGLUTATHIONE LYASE"/>
    <property type="match status" value="1"/>
</dbReference>
<dbReference type="AlphaFoldDB" id="A0AAE7CQI3"/>
<feature type="domain" description="VOC" evidence="11">
    <location>
        <begin position="2"/>
        <end position="126"/>
    </location>
</feature>
<dbReference type="KEGG" id="aii:E4K63_03070"/>
<keyword evidence="10" id="KW-0862">Zinc</keyword>
<evidence type="ECO:0000313" key="13">
    <source>
        <dbReference type="Proteomes" id="UP000502004"/>
    </source>
</evidence>
<dbReference type="GO" id="GO:0019243">
    <property type="term" value="P:methylglyoxal catabolic process to D-lactate via S-lactoyl-glutathione"/>
    <property type="evidence" value="ECO:0007669"/>
    <property type="project" value="TreeGrafter"/>
</dbReference>
<keyword evidence="2" id="KW-0533">Nickel</keyword>
<dbReference type="GO" id="GO:0004462">
    <property type="term" value="F:lactoylglutathione lyase activity"/>
    <property type="evidence" value="ECO:0007669"/>
    <property type="project" value="UniProtKB-EC"/>
</dbReference>
<dbReference type="EMBL" id="CP038241">
    <property type="protein sequence ID" value="QIV95866.1"/>
    <property type="molecule type" value="Genomic_DNA"/>
</dbReference>
<feature type="binding site" evidence="10">
    <location>
        <position position="56"/>
    </location>
    <ligand>
        <name>Zn(2+)</name>
        <dbReference type="ChEBI" id="CHEBI:29105"/>
        <note>ligand shared between dimeric partners</note>
    </ligand>
</feature>
<evidence type="ECO:0000256" key="6">
    <source>
        <dbReference type="ARBA" id="ARBA00032460"/>
    </source>
</evidence>
<evidence type="ECO:0000256" key="2">
    <source>
        <dbReference type="ARBA" id="ARBA00022596"/>
    </source>
</evidence>
<accession>A0AAE7CQI3</accession>
<comment type="cofactor">
    <cofactor evidence="1">
        <name>Ni(2+)</name>
        <dbReference type="ChEBI" id="CHEBI:49786"/>
    </cofactor>
</comment>
<dbReference type="Pfam" id="PF00903">
    <property type="entry name" value="Glyoxalase"/>
    <property type="match status" value="1"/>
</dbReference>
<comment type="catalytic activity">
    <reaction evidence="8">
        <text>(R)-S-lactoylglutathione = methylglyoxal + glutathione</text>
        <dbReference type="Rhea" id="RHEA:19069"/>
        <dbReference type="ChEBI" id="CHEBI:17158"/>
        <dbReference type="ChEBI" id="CHEBI:57474"/>
        <dbReference type="ChEBI" id="CHEBI:57925"/>
        <dbReference type="EC" id="4.4.1.5"/>
    </reaction>
</comment>
<comment type="cofactor">
    <cofactor evidence="10">
        <name>Zn(2+)</name>
        <dbReference type="ChEBI" id="CHEBI:29105"/>
    </cofactor>
    <text evidence="10">Binds 1 zinc ion per subunit. In the homodimer, two zinc ions are bound between subunits.</text>
</comment>
<evidence type="ECO:0000259" key="11">
    <source>
        <dbReference type="PROSITE" id="PS51819"/>
    </source>
</evidence>
<dbReference type="InterPro" id="IPR037523">
    <property type="entry name" value="VOC_core"/>
</dbReference>
<evidence type="ECO:0000256" key="7">
    <source>
        <dbReference type="ARBA" id="ARBA00033298"/>
    </source>
</evidence>
<proteinExistence type="predicted"/>
<reference evidence="12 13" key="1">
    <citation type="submission" date="2019-03" db="EMBL/GenBank/DDBJ databases">
        <title>Complete Genome Sequence of Allofrancisella inopinata Strain SYSU YG23 Isolated from Water-Cooling Systems in China.</title>
        <authorList>
            <person name="Ohrman C."/>
            <person name="Uneklint I."/>
            <person name="Sjodin A."/>
        </authorList>
    </citation>
    <scope>NUCLEOTIDE SEQUENCE [LARGE SCALE GENOMIC DNA]</scope>
    <source>
        <strain evidence="12 13">SYSU YG23</strain>
    </source>
</reference>
<keyword evidence="10" id="KW-0479">Metal-binding</keyword>
<dbReference type="GO" id="GO:0005737">
    <property type="term" value="C:cytoplasm"/>
    <property type="evidence" value="ECO:0007669"/>
    <property type="project" value="TreeGrafter"/>
</dbReference>
<evidence type="ECO:0000256" key="4">
    <source>
        <dbReference type="ARBA" id="ARBA00030537"/>
    </source>
</evidence>
<organism evidence="12 13">
    <name type="scientific">Allofrancisella inopinata</name>
    <dbReference type="NCBI Taxonomy" id="1085647"/>
    <lineage>
        <taxon>Bacteria</taxon>
        <taxon>Pseudomonadati</taxon>
        <taxon>Pseudomonadota</taxon>
        <taxon>Gammaproteobacteria</taxon>
        <taxon>Thiotrichales</taxon>
        <taxon>Francisellaceae</taxon>
        <taxon>Allofrancisella</taxon>
    </lineage>
</organism>
<feature type="binding site" evidence="10">
    <location>
        <position position="74"/>
    </location>
    <ligand>
        <name>Zn(2+)</name>
        <dbReference type="ChEBI" id="CHEBI:29105"/>
        <note>ligand shared between dimeric partners</note>
    </ligand>
</feature>
<evidence type="ECO:0000256" key="10">
    <source>
        <dbReference type="PIRSR" id="PIRSR604361-3"/>
    </source>
</evidence>
<dbReference type="InterPro" id="IPR029068">
    <property type="entry name" value="Glyas_Bleomycin-R_OHBP_Dase"/>
</dbReference>
<protein>
    <recommendedName>
        <fullName evidence="5">Aldoketomutase</fullName>
    </recommendedName>
    <alternativeName>
        <fullName evidence="4">Glyoxalase I</fullName>
    </alternativeName>
    <alternativeName>
        <fullName evidence="3">Ketone-aldehyde mutase</fullName>
    </alternativeName>
    <alternativeName>
        <fullName evidence="6">Methylglyoxalase</fullName>
    </alternativeName>
    <alternativeName>
        <fullName evidence="7">S-D-lactoylglutathione methylglyoxal lyase</fullName>
    </alternativeName>
</protein>
<evidence type="ECO:0000256" key="9">
    <source>
        <dbReference type="PIRSR" id="PIRSR604361-1"/>
    </source>
</evidence>
<evidence type="ECO:0000256" key="1">
    <source>
        <dbReference type="ARBA" id="ARBA00001967"/>
    </source>
</evidence>
<evidence type="ECO:0000256" key="5">
    <source>
        <dbReference type="ARBA" id="ARBA00030892"/>
    </source>
</evidence>